<evidence type="ECO:0000313" key="6">
    <source>
        <dbReference type="Proteomes" id="UP001597347"/>
    </source>
</evidence>
<accession>A0ABW4LDU3</accession>
<comment type="caution">
    <text evidence="5">The sequence shown here is derived from an EMBL/GenBank/DDBJ whole genome shotgun (WGS) entry which is preliminary data.</text>
</comment>
<evidence type="ECO:0000256" key="3">
    <source>
        <dbReference type="ARBA" id="ARBA00023211"/>
    </source>
</evidence>
<dbReference type="PANTHER" id="PTHR43782">
    <property type="entry name" value="ARGINASE"/>
    <property type="match status" value="1"/>
</dbReference>
<evidence type="ECO:0000313" key="5">
    <source>
        <dbReference type="EMBL" id="MFD1721698.1"/>
    </source>
</evidence>
<dbReference type="InterPro" id="IPR023696">
    <property type="entry name" value="Ureohydrolase_dom_sf"/>
</dbReference>
<dbReference type="Pfam" id="PF00491">
    <property type="entry name" value="Arginase"/>
    <property type="match status" value="1"/>
</dbReference>
<organism evidence="5 6">
    <name type="scientific">Amnibacterium endophyticum</name>
    <dbReference type="NCBI Taxonomy" id="2109337"/>
    <lineage>
        <taxon>Bacteria</taxon>
        <taxon>Bacillati</taxon>
        <taxon>Actinomycetota</taxon>
        <taxon>Actinomycetes</taxon>
        <taxon>Micrococcales</taxon>
        <taxon>Microbacteriaceae</taxon>
        <taxon>Amnibacterium</taxon>
    </lineage>
</organism>
<dbReference type="EMBL" id="JBHUEA010000012">
    <property type="protein sequence ID" value="MFD1721698.1"/>
    <property type="molecule type" value="Genomic_DNA"/>
</dbReference>
<dbReference type="SUPFAM" id="SSF52768">
    <property type="entry name" value="Arginase/deacetylase"/>
    <property type="match status" value="1"/>
</dbReference>
<dbReference type="GO" id="GO:0016787">
    <property type="term" value="F:hydrolase activity"/>
    <property type="evidence" value="ECO:0007669"/>
    <property type="project" value="UniProtKB-KW"/>
</dbReference>
<keyword evidence="2 5" id="KW-0378">Hydrolase</keyword>
<dbReference type="EC" id="3.5.3.-" evidence="5"/>
<dbReference type="InterPro" id="IPR006035">
    <property type="entry name" value="Ureohydrolase"/>
</dbReference>
<evidence type="ECO:0000256" key="4">
    <source>
        <dbReference type="PROSITE-ProRule" id="PRU00742"/>
    </source>
</evidence>
<sequence length="279" mass="28379">MPSRFIVVPEWQGSSSSRSMRLIDGAEAIRGDLPSSATTTVEVPLGAGESLGTEVARYSSLTAVRERVADALRAVPADHVPLVIGGDCGVELAAVEHALRAAPDLAVVWLDAHADLNLPGASPSGAFHGMVARALLGQGAEGLVADPALDPGRLVLAGVRACDPPEDAFIAEAGVPMVSPAALEDPAALVAAVEATGATAVYVHVDLDVLDPEDIVGVAAPEPFGVRVPALTAAIRALRERFPLVGAGITEFAPASPADARTDLPAVLRVLSALTARVG</sequence>
<keyword evidence="6" id="KW-1185">Reference proteome</keyword>
<dbReference type="Proteomes" id="UP001597347">
    <property type="component" value="Unassembled WGS sequence"/>
</dbReference>
<dbReference type="PRINTS" id="PR00116">
    <property type="entry name" value="ARGINASE"/>
</dbReference>
<dbReference type="PANTHER" id="PTHR43782:SF3">
    <property type="entry name" value="ARGINASE"/>
    <property type="match status" value="1"/>
</dbReference>
<evidence type="ECO:0000256" key="2">
    <source>
        <dbReference type="ARBA" id="ARBA00022801"/>
    </source>
</evidence>
<comment type="similarity">
    <text evidence="4">Belongs to the arginase family.</text>
</comment>
<protein>
    <submittedName>
        <fullName evidence="5">Arginase family protein</fullName>
        <ecNumber evidence="5">3.5.3.-</ecNumber>
    </submittedName>
</protein>
<keyword evidence="1" id="KW-0479">Metal-binding</keyword>
<dbReference type="Gene3D" id="3.40.800.10">
    <property type="entry name" value="Ureohydrolase domain"/>
    <property type="match status" value="1"/>
</dbReference>
<proteinExistence type="inferred from homology"/>
<dbReference type="RefSeq" id="WP_377934170.1">
    <property type="nucleotide sequence ID" value="NZ_JBHUEA010000012.1"/>
</dbReference>
<dbReference type="CDD" id="cd09999">
    <property type="entry name" value="Arginase-like_1"/>
    <property type="match status" value="1"/>
</dbReference>
<keyword evidence="3" id="KW-0464">Manganese</keyword>
<name>A0ABW4LDU3_9MICO</name>
<reference evidence="6" key="1">
    <citation type="journal article" date="2019" name="Int. J. Syst. Evol. Microbiol.">
        <title>The Global Catalogue of Microorganisms (GCM) 10K type strain sequencing project: providing services to taxonomists for standard genome sequencing and annotation.</title>
        <authorList>
            <consortium name="The Broad Institute Genomics Platform"/>
            <consortium name="The Broad Institute Genome Sequencing Center for Infectious Disease"/>
            <person name="Wu L."/>
            <person name="Ma J."/>
        </authorList>
    </citation>
    <scope>NUCLEOTIDE SEQUENCE [LARGE SCALE GENOMIC DNA]</scope>
    <source>
        <strain evidence="6">CGMCC 1.12471</strain>
    </source>
</reference>
<dbReference type="PROSITE" id="PS51409">
    <property type="entry name" value="ARGINASE_2"/>
    <property type="match status" value="1"/>
</dbReference>
<evidence type="ECO:0000256" key="1">
    <source>
        <dbReference type="ARBA" id="ARBA00022723"/>
    </source>
</evidence>
<gene>
    <name evidence="5" type="ORF">ACFSBI_09060</name>
</gene>